<sequence length="379" mass="42712">ILILPCPPMGNLGFHLCVLISLACFNFPINCFDIQNKVTTTLFVFGDSMFDPGNNNYIINPSAYKANFEPYGKSYFKHPTGRFSDGRLVPDFIAEFANLPMIPSFYQALHNHSINHGVNFASAGAGCLDETYSEKVISLNTQLGNFKIIRKKLKAQLGKKGSKALLSNAVYLFSIGNNDYLRLYDIPDTPSDMSCLAYATEHEYMNIMMDSLVTVMMEIYKLGGRKFGIQDLLPLGCLPRFRDLALLKEGPHSDCLDELNSIVKKHNLALSRRLKQFKKELRGFEYSFFSIFDALNELFENPSTYGFKEAKAACCGFGPYRGFGSCGMAEAYELCKNVKEHVIFDSYHPTEKAFHHFARVWWQGNSNVVESQSLKSLLA</sequence>
<evidence type="ECO:0000256" key="1">
    <source>
        <dbReference type="ARBA" id="ARBA00008668"/>
    </source>
</evidence>
<dbReference type="PANTHER" id="PTHR45966">
    <property type="entry name" value="GDSL-LIKE LIPASE/ACYLHYDROLASE"/>
    <property type="match status" value="1"/>
</dbReference>
<dbReference type="EMBL" id="JBJKTR010000016">
    <property type="protein sequence ID" value="KAL3339267.1"/>
    <property type="molecule type" value="Genomic_DNA"/>
</dbReference>
<evidence type="ECO:0000256" key="3">
    <source>
        <dbReference type="SAM" id="SignalP"/>
    </source>
</evidence>
<evidence type="ECO:0000313" key="5">
    <source>
        <dbReference type="Proteomes" id="UP001627284"/>
    </source>
</evidence>
<dbReference type="InterPro" id="IPR001087">
    <property type="entry name" value="GDSL"/>
</dbReference>
<dbReference type="Proteomes" id="UP001627284">
    <property type="component" value="Unassembled WGS sequence"/>
</dbReference>
<evidence type="ECO:0000313" key="4">
    <source>
        <dbReference type="EMBL" id="KAL3339267.1"/>
    </source>
</evidence>
<evidence type="ECO:0008006" key="6">
    <source>
        <dbReference type="Google" id="ProtNLM"/>
    </source>
</evidence>
<keyword evidence="2 3" id="KW-0732">Signal</keyword>
<comment type="similarity">
    <text evidence="1">Belongs to the 'GDSL' lipolytic enzyme family.</text>
</comment>
<evidence type="ECO:0000256" key="2">
    <source>
        <dbReference type="ARBA" id="ARBA00022729"/>
    </source>
</evidence>
<dbReference type="InterPro" id="IPR036514">
    <property type="entry name" value="SGNH_hydro_sf"/>
</dbReference>
<comment type="caution">
    <text evidence="4">The sequence shown here is derived from an EMBL/GenBank/DDBJ whole genome shotgun (WGS) entry which is preliminary data.</text>
</comment>
<feature type="signal peptide" evidence="3">
    <location>
        <begin position="1"/>
        <end position="31"/>
    </location>
</feature>
<accession>A0ABD2S7E6</accession>
<feature type="chain" id="PRO_5044863247" description="GDSL esterase/lipase 5" evidence="3">
    <location>
        <begin position="32"/>
        <end position="379"/>
    </location>
</feature>
<organism evidence="4 5">
    <name type="scientific">Solanum stoloniferum</name>
    <dbReference type="NCBI Taxonomy" id="62892"/>
    <lineage>
        <taxon>Eukaryota</taxon>
        <taxon>Viridiplantae</taxon>
        <taxon>Streptophyta</taxon>
        <taxon>Embryophyta</taxon>
        <taxon>Tracheophyta</taxon>
        <taxon>Spermatophyta</taxon>
        <taxon>Magnoliopsida</taxon>
        <taxon>eudicotyledons</taxon>
        <taxon>Gunneridae</taxon>
        <taxon>Pentapetalae</taxon>
        <taxon>asterids</taxon>
        <taxon>lamiids</taxon>
        <taxon>Solanales</taxon>
        <taxon>Solanaceae</taxon>
        <taxon>Solanoideae</taxon>
        <taxon>Solaneae</taxon>
        <taxon>Solanum</taxon>
    </lineage>
</organism>
<dbReference type="InterPro" id="IPR044552">
    <property type="entry name" value="GLIP1-5/GLL25"/>
</dbReference>
<dbReference type="PANTHER" id="PTHR45966:SF23">
    <property type="entry name" value="ZINC FINGER PROTEIN"/>
    <property type="match status" value="1"/>
</dbReference>
<name>A0ABD2S7E6_9SOLN</name>
<dbReference type="InterPro" id="IPR035669">
    <property type="entry name" value="SGNH_plant_lipase-like"/>
</dbReference>
<dbReference type="AlphaFoldDB" id="A0ABD2S7E6"/>
<reference evidence="4 5" key="1">
    <citation type="submission" date="2024-05" db="EMBL/GenBank/DDBJ databases">
        <title>De novo assembly of an allotetraploid wild potato.</title>
        <authorList>
            <person name="Hosaka A.J."/>
        </authorList>
    </citation>
    <scope>NUCLEOTIDE SEQUENCE [LARGE SCALE GENOMIC DNA]</scope>
    <source>
        <tissue evidence="4">Young leaves</tissue>
    </source>
</reference>
<feature type="non-terminal residue" evidence="4">
    <location>
        <position position="1"/>
    </location>
</feature>
<gene>
    <name evidence="4" type="ORF">AABB24_028081</name>
</gene>
<dbReference type="Pfam" id="PF00657">
    <property type="entry name" value="Lipase_GDSL"/>
    <property type="match status" value="1"/>
</dbReference>
<proteinExistence type="inferred from homology"/>
<protein>
    <recommendedName>
        <fullName evidence="6">GDSL esterase/lipase 5</fullName>
    </recommendedName>
</protein>
<keyword evidence="5" id="KW-1185">Reference proteome</keyword>
<dbReference type="CDD" id="cd01837">
    <property type="entry name" value="SGNH_plant_lipase_like"/>
    <property type="match status" value="1"/>
</dbReference>
<dbReference type="Gene3D" id="3.40.50.1110">
    <property type="entry name" value="SGNH hydrolase"/>
    <property type="match status" value="1"/>
</dbReference>